<dbReference type="GO" id="GO:0101006">
    <property type="term" value="F:protein histidine phosphatase activity"/>
    <property type="evidence" value="ECO:0007669"/>
    <property type="project" value="TreeGrafter"/>
</dbReference>
<feature type="binding site" evidence="2">
    <location>
        <position position="58"/>
    </location>
    <ligand>
        <name>substrate</name>
    </ligand>
</feature>
<accession>A0A0C2JLB0</accession>
<dbReference type="PANTHER" id="PTHR48100">
    <property type="entry name" value="BROAD-SPECIFICITY PHOSPHATASE YOR283W-RELATED"/>
    <property type="match status" value="1"/>
</dbReference>
<dbReference type="OrthoDB" id="4697614at2"/>
<dbReference type="Pfam" id="PF00300">
    <property type="entry name" value="His_Phos_1"/>
    <property type="match status" value="1"/>
</dbReference>
<evidence type="ECO:0000256" key="1">
    <source>
        <dbReference type="PIRSR" id="PIRSR613078-1"/>
    </source>
</evidence>
<comment type="caution">
    <text evidence="3">The sequence shown here is derived from an EMBL/GenBank/DDBJ whole genome shotgun (WGS) entry which is preliminary data.</text>
</comment>
<gene>
    <name evidence="3" type="ORF">LP52_05765</name>
</gene>
<dbReference type="EMBL" id="JROO01000009">
    <property type="protein sequence ID" value="KIH99730.1"/>
    <property type="molecule type" value="Genomic_DNA"/>
</dbReference>
<feature type="binding site" evidence="2">
    <location>
        <begin position="79"/>
        <end position="82"/>
    </location>
    <ligand>
        <name>substrate</name>
    </ligand>
</feature>
<evidence type="ECO:0000256" key="2">
    <source>
        <dbReference type="PIRSR" id="PIRSR613078-2"/>
    </source>
</evidence>
<reference evidence="4" key="1">
    <citation type="journal article" date="2015" name="Chem. Biol.">
        <title>Structure, bioactivity, and resistance mechanism of streptomonomicin, an unusual lasso Peptide from an understudied halophilic actinomycete.</title>
        <authorList>
            <person name="Metelev M."/>
            <person name="Tietz J.I."/>
            <person name="Melby J.O."/>
            <person name="Blair P.M."/>
            <person name="Zhu L."/>
            <person name="Livnat I."/>
            <person name="Severinov K."/>
            <person name="Mitchell D.A."/>
        </authorList>
    </citation>
    <scope>NUCLEOTIDE SEQUENCE [LARGE SCALE GENOMIC DNA]</scope>
    <source>
        <strain evidence="4">YIM 90003</strain>
    </source>
</reference>
<dbReference type="CDD" id="cd07067">
    <property type="entry name" value="HP_PGM_like"/>
    <property type="match status" value="1"/>
</dbReference>
<evidence type="ECO:0000313" key="3">
    <source>
        <dbReference type="EMBL" id="KIH99730.1"/>
    </source>
</evidence>
<evidence type="ECO:0000313" key="4">
    <source>
        <dbReference type="Proteomes" id="UP000031675"/>
    </source>
</evidence>
<dbReference type="GO" id="GO:0070297">
    <property type="term" value="P:regulation of phosphorelay signal transduction system"/>
    <property type="evidence" value="ECO:0007669"/>
    <property type="project" value="TreeGrafter"/>
</dbReference>
<protein>
    <submittedName>
        <fullName evidence="3">Phosphoglycerate mutase</fullName>
    </submittedName>
</protein>
<dbReference type="STRING" id="183763.LP52_05765"/>
<sequence>MGGLLLIRHGETEWSVARRHTGRTDVPLTEEGEKQARALRPLLSSYRLSRVLTSPLQRASRTAELAELTGVETDPDLMEWDYGGYEGITTAEVQRERPGWNVWRDGVVPGDAEHPGESVQDVGARADRVLERLRPVLEDPEADDAALVAHGHLLRVLTARRLGLAPEHGALFRLETAATARLGWEHGRPVLTDWNTLPQP</sequence>
<dbReference type="SUPFAM" id="SSF53254">
    <property type="entry name" value="Phosphoglycerate mutase-like"/>
    <property type="match status" value="1"/>
</dbReference>
<feature type="active site" description="Proton donor/acceptor" evidence="1">
    <location>
        <position position="79"/>
    </location>
</feature>
<dbReference type="InterPro" id="IPR013078">
    <property type="entry name" value="His_Pase_superF_clade-1"/>
</dbReference>
<feature type="active site" description="Tele-phosphohistidine intermediate" evidence="1">
    <location>
        <position position="9"/>
    </location>
</feature>
<name>A0A0C2JLB0_9ACTN</name>
<dbReference type="PANTHER" id="PTHR48100:SF15">
    <property type="entry name" value="SEDOHEPTULOSE 1,7-BISPHOSPHATASE"/>
    <property type="match status" value="1"/>
</dbReference>
<organism evidence="3 4">
    <name type="scientific">Streptomonospora alba</name>
    <dbReference type="NCBI Taxonomy" id="183763"/>
    <lineage>
        <taxon>Bacteria</taxon>
        <taxon>Bacillati</taxon>
        <taxon>Actinomycetota</taxon>
        <taxon>Actinomycetes</taxon>
        <taxon>Streptosporangiales</taxon>
        <taxon>Nocardiopsidaceae</taxon>
        <taxon>Streptomonospora</taxon>
    </lineage>
</organism>
<keyword evidence="4" id="KW-1185">Reference proteome</keyword>
<dbReference type="SMART" id="SM00855">
    <property type="entry name" value="PGAM"/>
    <property type="match status" value="1"/>
</dbReference>
<dbReference type="InterPro" id="IPR029033">
    <property type="entry name" value="His_PPase_superfam"/>
</dbReference>
<dbReference type="InterPro" id="IPR050275">
    <property type="entry name" value="PGM_Phosphatase"/>
</dbReference>
<dbReference type="RefSeq" id="WP_040271365.1">
    <property type="nucleotide sequence ID" value="NZ_JROO01000009.1"/>
</dbReference>
<feature type="binding site" evidence="2">
    <location>
        <begin position="21"/>
        <end position="22"/>
    </location>
    <ligand>
        <name>substrate</name>
    </ligand>
</feature>
<dbReference type="Proteomes" id="UP000031675">
    <property type="component" value="Unassembled WGS sequence"/>
</dbReference>
<dbReference type="Gene3D" id="3.40.50.1240">
    <property type="entry name" value="Phosphoglycerate mutase-like"/>
    <property type="match status" value="1"/>
</dbReference>
<proteinExistence type="predicted"/>
<dbReference type="AlphaFoldDB" id="A0A0C2JLB0"/>